<sequence length="81" mass="8726">MIIDGDSTLRWYPATNREMTNWRITCVAACTIADTEVASEVTDHDQGGPSREALVVAVVEGTVKPFAKRTRGPAPGPRGRA</sequence>
<dbReference type="Proteomes" id="UP001501116">
    <property type="component" value="Unassembled WGS sequence"/>
</dbReference>
<organism evidence="1 2">
    <name type="scientific">Amycolatopsis minnesotensis</name>
    <dbReference type="NCBI Taxonomy" id="337894"/>
    <lineage>
        <taxon>Bacteria</taxon>
        <taxon>Bacillati</taxon>
        <taxon>Actinomycetota</taxon>
        <taxon>Actinomycetes</taxon>
        <taxon>Pseudonocardiales</taxon>
        <taxon>Pseudonocardiaceae</taxon>
        <taxon>Amycolatopsis</taxon>
    </lineage>
</organism>
<proteinExistence type="predicted"/>
<keyword evidence="2" id="KW-1185">Reference proteome</keyword>
<evidence type="ECO:0000313" key="2">
    <source>
        <dbReference type="Proteomes" id="UP001501116"/>
    </source>
</evidence>
<reference evidence="2" key="1">
    <citation type="journal article" date="2019" name="Int. J. Syst. Evol. Microbiol.">
        <title>The Global Catalogue of Microorganisms (GCM) 10K type strain sequencing project: providing services to taxonomists for standard genome sequencing and annotation.</title>
        <authorList>
            <consortium name="The Broad Institute Genomics Platform"/>
            <consortium name="The Broad Institute Genome Sequencing Center for Infectious Disease"/>
            <person name="Wu L."/>
            <person name="Ma J."/>
        </authorList>
    </citation>
    <scope>NUCLEOTIDE SEQUENCE [LARGE SCALE GENOMIC DNA]</scope>
    <source>
        <strain evidence="2">JCM 14545</strain>
    </source>
</reference>
<comment type="caution">
    <text evidence="1">The sequence shown here is derived from an EMBL/GenBank/DDBJ whole genome shotgun (WGS) entry which is preliminary data.</text>
</comment>
<gene>
    <name evidence="1" type="ORF">GCM10009754_38670</name>
</gene>
<protein>
    <submittedName>
        <fullName evidence="1">Uncharacterized protein</fullName>
    </submittedName>
</protein>
<dbReference type="EMBL" id="BAAANN010000014">
    <property type="protein sequence ID" value="GAA1963472.1"/>
    <property type="molecule type" value="Genomic_DNA"/>
</dbReference>
<accession>A0ABP5CIC5</accession>
<evidence type="ECO:0000313" key="1">
    <source>
        <dbReference type="EMBL" id="GAA1963472.1"/>
    </source>
</evidence>
<name>A0ABP5CIC5_9PSEU</name>